<sequence>MKPKKVIKLFLFFLLISKGYLYGQLPAIITKGKITFERRVNAYALLRDHFDLPDNQRFQQFTIQYKAANPQLHKTSFDLYFNDSLSFYTPTKTEHSSDQFIDVIASGNSVFTNLHTLQKLSEKSVADNQYIIKEPLGKIKWRYTNDTREILGFHCHRANAIILDSVYVVAFYTDQITSKSGPESFWGLPGMILQIALPGNYIVWEAKRVIAENVPGADFDFKPKGVQSNPEALEKAAASFLTSNIGFALNWFLLTTRL</sequence>
<protein>
    <submittedName>
        <fullName evidence="1">GLPGLI family protein</fullName>
    </submittedName>
</protein>
<evidence type="ECO:0000313" key="2">
    <source>
        <dbReference type="Proteomes" id="UP000199041"/>
    </source>
</evidence>
<reference evidence="1 2" key="1">
    <citation type="submission" date="2016-10" db="EMBL/GenBank/DDBJ databases">
        <authorList>
            <person name="de Groot N.N."/>
        </authorList>
    </citation>
    <scope>NUCLEOTIDE SEQUENCE [LARGE SCALE GENOMIC DNA]</scope>
    <source>
        <strain evidence="1 2">Vu-144</strain>
    </source>
</reference>
<name>A0A1H4BQG2_9BACT</name>
<dbReference type="Pfam" id="PF22252">
    <property type="entry name" value="PNGase_F-II_N"/>
    <property type="match status" value="1"/>
</dbReference>
<dbReference type="InterPro" id="IPR005901">
    <property type="entry name" value="GLPGLI"/>
</dbReference>
<dbReference type="AlphaFoldDB" id="A0A1H4BQG2"/>
<dbReference type="OrthoDB" id="1440774at2"/>
<keyword evidence="2" id="KW-1185">Reference proteome</keyword>
<accession>A0A1H4BQG2</accession>
<evidence type="ECO:0000313" key="1">
    <source>
        <dbReference type="EMBL" id="SEA50391.1"/>
    </source>
</evidence>
<dbReference type="STRING" id="551991.SAMN05192529_12350"/>
<dbReference type="EMBL" id="FNQY01000023">
    <property type="protein sequence ID" value="SEA50391.1"/>
    <property type="molecule type" value="Genomic_DNA"/>
</dbReference>
<dbReference type="Proteomes" id="UP000199041">
    <property type="component" value="Unassembled WGS sequence"/>
</dbReference>
<organism evidence="1 2">
    <name type="scientific">Arachidicoccus rhizosphaerae</name>
    <dbReference type="NCBI Taxonomy" id="551991"/>
    <lineage>
        <taxon>Bacteria</taxon>
        <taxon>Pseudomonadati</taxon>
        <taxon>Bacteroidota</taxon>
        <taxon>Chitinophagia</taxon>
        <taxon>Chitinophagales</taxon>
        <taxon>Chitinophagaceae</taxon>
        <taxon>Arachidicoccus</taxon>
    </lineage>
</organism>
<dbReference type="RefSeq" id="WP_091400387.1">
    <property type="nucleotide sequence ID" value="NZ_FNQY01000023.1"/>
</dbReference>
<dbReference type="NCBIfam" id="TIGR01200">
    <property type="entry name" value="GLPGLI"/>
    <property type="match status" value="1"/>
</dbReference>
<proteinExistence type="predicted"/>
<gene>
    <name evidence="1" type="ORF">SAMN05192529_12350</name>
</gene>